<gene>
    <name evidence="2" type="ORF">PCOR1329_LOCUS10217</name>
</gene>
<name>A0ABN9QDU4_9DINO</name>
<evidence type="ECO:0000313" key="3">
    <source>
        <dbReference type="Proteomes" id="UP001189429"/>
    </source>
</evidence>
<protein>
    <submittedName>
        <fullName evidence="2">Uncharacterized protein</fullName>
    </submittedName>
</protein>
<feature type="signal peptide" evidence="1">
    <location>
        <begin position="1"/>
        <end position="17"/>
    </location>
</feature>
<proteinExistence type="predicted"/>
<evidence type="ECO:0000313" key="2">
    <source>
        <dbReference type="EMBL" id="CAK0802853.1"/>
    </source>
</evidence>
<organism evidence="2 3">
    <name type="scientific">Prorocentrum cordatum</name>
    <dbReference type="NCBI Taxonomy" id="2364126"/>
    <lineage>
        <taxon>Eukaryota</taxon>
        <taxon>Sar</taxon>
        <taxon>Alveolata</taxon>
        <taxon>Dinophyceae</taxon>
        <taxon>Prorocentrales</taxon>
        <taxon>Prorocentraceae</taxon>
        <taxon>Prorocentrum</taxon>
    </lineage>
</organism>
<evidence type="ECO:0000256" key="1">
    <source>
        <dbReference type="SAM" id="SignalP"/>
    </source>
</evidence>
<accession>A0ABN9QDU4</accession>
<dbReference type="EMBL" id="CAUYUJ010002891">
    <property type="protein sequence ID" value="CAK0802853.1"/>
    <property type="molecule type" value="Genomic_DNA"/>
</dbReference>
<sequence>MVFVITLGLGLACYAHGELQLTEFSSADSQQHGDDGWMDEMEQDFALEDFRWKAARAADFRQPAEACHTSEEGDACHEKVIWAMQAGIAKTPDWYIPLNTNSSFEDVQLFLHSSAELSHVCPLPCPPQKPAQRLPPLPTGSPPTGIQVDDPLAATVSGSGWSRSSCDCGGFFIEFPGERATLELCAEACLYAV</sequence>
<dbReference type="Proteomes" id="UP001189429">
    <property type="component" value="Unassembled WGS sequence"/>
</dbReference>
<keyword evidence="1" id="KW-0732">Signal</keyword>
<feature type="chain" id="PRO_5045123021" evidence="1">
    <location>
        <begin position="18"/>
        <end position="193"/>
    </location>
</feature>
<reference evidence="2" key="1">
    <citation type="submission" date="2023-10" db="EMBL/GenBank/DDBJ databases">
        <authorList>
            <person name="Chen Y."/>
            <person name="Shah S."/>
            <person name="Dougan E. K."/>
            <person name="Thang M."/>
            <person name="Chan C."/>
        </authorList>
    </citation>
    <scope>NUCLEOTIDE SEQUENCE [LARGE SCALE GENOMIC DNA]</scope>
</reference>
<keyword evidence="3" id="KW-1185">Reference proteome</keyword>
<comment type="caution">
    <text evidence="2">The sequence shown here is derived from an EMBL/GenBank/DDBJ whole genome shotgun (WGS) entry which is preliminary data.</text>
</comment>